<keyword evidence="2" id="KW-1133">Transmembrane helix</keyword>
<dbReference type="RefSeq" id="XP_064766705.1">
    <property type="nucleotide sequence ID" value="XM_064913388.1"/>
</dbReference>
<feature type="signal peptide" evidence="3">
    <location>
        <begin position="1"/>
        <end position="31"/>
    </location>
</feature>
<evidence type="ECO:0000256" key="1">
    <source>
        <dbReference type="SAM" id="MobiDB-lite"/>
    </source>
</evidence>
<name>A0ABR1F1K6_9ASCO</name>
<dbReference type="Proteomes" id="UP001498771">
    <property type="component" value="Unassembled WGS sequence"/>
</dbReference>
<keyword evidence="2" id="KW-0472">Membrane</keyword>
<dbReference type="GeneID" id="90038900"/>
<gene>
    <name evidence="4" type="ORF">BZA70DRAFT_283117</name>
</gene>
<feature type="compositionally biased region" description="Basic residues" evidence="1">
    <location>
        <begin position="199"/>
        <end position="214"/>
    </location>
</feature>
<feature type="transmembrane region" description="Helical" evidence="2">
    <location>
        <begin position="334"/>
        <end position="360"/>
    </location>
</feature>
<keyword evidence="5" id="KW-1185">Reference proteome</keyword>
<organism evidence="4 5">
    <name type="scientific">Myxozyma melibiosi</name>
    <dbReference type="NCBI Taxonomy" id="54550"/>
    <lineage>
        <taxon>Eukaryota</taxon>
        <taxon>Fungi</taxon>
        <taxon>Dikarya</taxon>
        <taxon>Ascomycota</taxon>
        <taxon>Saccharomycotina</taxon>
        <taxon>Lipomycetes</taxon>
        <taxon>Lipomycetales</taxon>
        <taxon>Lipomycetaceae</taxon>
        <taxon>Myxozyma</taxon>
    </lineage>
</organism>
<dbReference type="Gene3D" id="3.40.50.1980">
    <property type="entry name" value="Nitrogenase molybdenum iron protein domain"/>
    <property type="match status" value="1"/>
</dbReference>
<keyword evidence="2" id="KW-0812">Transmembrane</keyword>
<feature type="region of interest" description="Disordered" evidence="1">
    <location>
        <begin position="180"/>
        <end position="221"/>
    </location>
</feature>
<feature type="chain" id="PRO_5047168062" evidence="3">
    <location>
        <begin position="32"/>
        <end position="363"/>
    </location>
</feature>
<evidence type="ECO:0000313" key="4">
    <source>
        <dbReference type="EMBL" id="KAK7203672.1"/>
    </source>
</evidence>
<evidence type="ECO:0000313" key="5">
    <source>
        <dbReference type="Proteomes" id="UP001498771"/>
    </source>
</evidence>
<reference evidence="4 5" key="1">
    <citation type="submission" date="2024-03" db="EMBL/GenBank/DDBJ databases">
        <title>Genome-scale model development and genomic sequencing of the oleaginous clade Lipomyces.</title>
        <authorList>
            <consortium name="Lawrence Berkeley National Laboratory"/>
            <person name="Czajka J.J."/>
            <person name="Han Y."/>
            <person name="Kim J."/>
            <person name="Mondo S.J."/>
            <person name="Hofstad B.A."/>
            <person name="Robles A."/>
            <person name="Haridas S."/>
            <person name="Riley R."/>
            <person name="LaButti K."/>
            <person name="Pangilinan J."/>
            <person name="Andreopoulos W."/>
            <person name="Lipzen A."/>
            <person name="Yan J."/>
            <person name="Wang M."/>
            <person name="Ng V."/>
            <person name="Grigoriev I.V."/>
            <person name="Spatafora J.W."/>
            <person name="Magnuson J.K."/>
            <person name="Baker S.E."/>
            <person name="Pomraning K.R."/>
        </authorList>
    </citation>
    <scope>NUCLEOTIDE SEQUENCE [LARGE SCALE GENOMIC DNA]</scope>
    <source>
        <strain evidence="4 5">Phaff 52-87</strain>
    </source>
</reference>
<keyword evidence="3" id="KW-0732">Signal</keyword>
<comment type="caution">
    <text evidence="4">The sequence shown here is derived from an EMBL/GenBank/DDBJ whole genome shotgun (WGS) entry which is preliminary data.</text>
</comment>
<evidence type="ECO:0000256" key="2">
    <source>
        <dbReference type="SAM" id="Phobius"/>
    </source>
</evidence>
<dbReference type="EMBL" id="JBBJBU010000011">
    <property type="protein sequence ID" value="KAK7203672.1"/>
    <property type="molecule type" value="Genomic_DNA"/>
</dbReference>
<feature type="transmembrane region" description="Helical" evidence="2">
    <location>
        <begin position="238"/>
        <end position="257"/>
    </location>
</feature>
<feature type="transmembrane region" description="Helical" evidence="2">
    <location>
        <begin position="277"/>
        <end position="296"/>
    </location>
</feature>
<protein>
    <submittedName>
        <fullName evidence="4">Uncharacterized protein</fullName>
    </submittedName>
</protein>
<feature type="compositionally biased region" description="Low complexity" evidence="1">
    <location>
        <begin position="185"/>
        <end position="197"/>
    </location>
</feature>
<feature type="transmembrane region" description="Helical" evidence="2">
    <location>
        <begin position="101"/>
        <end position="121"/>
    </location>
</feature>
<proteinExistence type="predicted"/>
<feature type="transmembrane region" description="Helical" evidence="2">
    <location>
        <begin position="41"/>
        <end position="60"/>
    </location>
</feature>
<sequence length="363" mass="39786">MHRSQYFKVLLPCLALLHAVLLSMLALPTHGVVVSTADVFTAIGLGLAGFASLLCLRFILSLFPLASVYTTSLLLFVVGLVEEIVHFLLLQPLNKATWHPAYILGFSWSLAECIVSLNQLIPPRQYRYSRVADFDDDEFDNDNDALVPSALSHFVDETPADSTQEFDLSLSEAAEDHSLLDPEAQDQSPAQADSDAPAHAHHHHHHHHHHHRHDGRPDPASTFAAAAQIGKQQREDPIAPLIGTSLLDLPTYFPFLWRTSALLHHLGFSLLLSLQDVTSNGVLAAVIVVCLYRGVLRSIWGIGIMRYVALSTPSCVITYALASSDLLCSDCLSYRFGVVTVTFLTLVGGLLSYVVGLAIWQAI</sequence>
<feature type="transmembrane region" description="Helical" evidence="2">
    <location>
        <begin position="303"/>
        <end position="322"/>
    </location>
</feature>
<feature type="transmembrane region" description="Helical" evidence="2">
    <location>
        <begin position="67"/>
        <end position="89"/>
    </location>
</feature>
<evidence type="ECO:0000256" key="3">
    <source>
        <dbReference type="SAM" id="SignalP"/>
    </source>
</evidence>
<accession>A0ABR1F1K6</accession>